<dbReference type="SMART" id="SM00499">
    <property type="entry name" value="AAI"/>
    <property type="match status" value="1"/>
</dbReference>
<dbReference type="Proteomes" id="UP001157006">
    <property type="component" value="Unassembled WGS sequence"/>
</dbReference>
<evidence type="ECO:0000313" key="7">
    <source>
        <dbReference type="EMBL" id="CAI8584553.1"/>
    </source>
</evidence>
<proteinExistence type="inferred from homology"/>
<dbReference type="AlphaFoldDB" id="A0AAV0YJ41"/>
<reference evidence="7 8" key="1">
    <citation type="submission" date="2023-01" db="EMBL/GenBank/DDBJ databases">
        <authorList>
            <person name="Kreplak J."/>
        </authorList>
    </citation>
    <scope>NUCLEOTIDE SEQUENCE [LARGE SCALE GENOMIC DNA]</scope>
</reference>
<comment type="caution">
    <text evidence="7">The sequence shown here is derived from an EMBL/GenBank/DDBJ whole genome shotgun (WGS) entry which is preliminary data.</text>
</comment>
<dbReference type="PROSITE" id="PS51257">
    <property type="entry name" value="PROKAR_LIPOPROTEIN"/>
    <property type="match status" value="1"/>
</dbReference>
<keyword evidence="2 5" id="KW-0732">Signal</keyword>
<evidence type="ECO:0000256" key="2">
    <source>
        <dbReference type="ARBA" id="ARBA00022729"/>
    </source>
</evidence>
<dbReference type="InterPro" id="IPR036312">
    <property type="entry name" value="Bifun_inhib/LTP/seed_sf"/>
</dbReference>
<comment type="function">
    <text evidence="4">Plant non-specific lipid-transfer proteins transfer phospholipids as well as galactolipids across membranes. May play a role in wax or cutin deposition in the cell walls of expanding epidermal cells and certain secretory tissues.</text>
</comment>
<accession>A0AAV0YJ41</accession>
<evidence type="ECO:0000256" key="1">
    <source>
        <dbReference type="ARBA" id="ARBA00009748"/>
    </source>
</evidence>
<evidence type="ECO:0000256" key="3">
    <source>
        <dbReference type="ARBA" id="ARBA00023157"/>
    </source>
</evidence>
<protein>
    <recommendedName>
        <fullName evidence="4">Non-specific lipid-transfer protein</fullName>
    </recommendedName>
</protein>
<dbReference type="InterPro" id="IPR016140">
    <property type="entry name" value="Bifunc_inhib/LTP/seed_store"/>
</dbReference>
<dbReference type="PRINTS" id="PR00382">
    <property type="entry name" value="LIPIDTRNSFER"/>
</dbReference>
<evidence type="ECO:0000259" key="6">
    <source>
        <dbReference type="SMART" id="SM00499"/>
    </source>
</evidence>
<feature type="chain" id="PRO_5043931289" description="Non-specific lipid-transfer protein" evidence="5">
    <location>
        <begin position="22"/>
        <end position="120"/>
    </location>
</feature>
<dbReference type="PANTHER" id="PTHR33076">
    <property type="entry name" value="NON-SPECIFIC LIPID-TRANSFER PROTEIN 2-RELATED"/>
    <property type="match status" value="1"/>
</dbReference>
<dbReference type="InterPro" id="IPR000528">
    <property type="entry name" value="Plant_nsLTP"/>
</dbReference>
<name>A0AAV0YJ41_VICFA</name>
<dbReference type="Pfam" id="PF00234">
    <property type="entry name" value="Tryp_alpha_amyl"/>
    <property type="match status" value="1"/>
</dbReference>
<keyword evidence="4" id="KW-0813">Transport</keyword>
<feature type="signal peptide" evidence="5">
    <location>
        <begin position="1"/>
        <end position="21"/>
    </location>
</feature>
<evidence type="ECO:0000256" key="5">
    <source>
        <dbReference type="SAM" id="SignalP"/>
    </source>
</evidence>
<keyword evidence="3" id="KW-1015">Disulfide bond</keyword>
<organism evidence="7 8">
    <name type="scientific">Vicia faba</name>
    <name type="common">Broad bean</name>
    <name type="synonym">Faba vulgaris</name>
    <dbReference type="NCBI Taxonomy" id="3906"/>
    <lineage>
        <taxon>Eukaryota</taxon>
        <taxon>Viridiplantae</taxon>
        <taxon>Streptophyta</taxon>
        <taxon>Embryophyta</taxon>
        <taxon>Tracheophyta</taxon>
        <taxon>Spermatophyta</taxon>
        <taxon>Magnoliopsida</taxon>
        <taxon>eudicotyledons</taxon>
        <taxon>Gunneridae</taxon>
        <taxon>Pentapetalae</taxon>
        <taxon>rosids</taxon>
        <taxon>fabids</taxon>
        <taxon>Fabales</taxon>
        <taxon>Fabaceae</taxon>
        <taxon>Papilionoideae</taxon>
        <taxon>50 kb inversion clade</taxon>
        <taxon>NPAAA clade</taxon>
        <taxon>Hologalegina</taxon>
        <taxon>IRL clade</taxon>
        <taxon>Fabeae</taxon>
        <taxon>Vicia</taxon>
    </lineage>
</organism>
<gene>
    <name evidence="7" type="ORF">VFH_U080560</name>
</gene>
<feature type="domain" description="Bifunctional inhibitor/plant lipid transfer protein/seed storage helical" evidence="6">
    <location>
        <begin position="31"/>
        <end position="115"/>
    </location>
</feature>
<keyword evidence="8" id="KW-1185">Reference proteome</keyword>
<evidence type="ECO:0000256" key="4">
    <source>
        <dbReference type="RuleBase" id="RU000628"/>
    </source>
</evidence>
<dbReference type="CDD" id="cd01960">
    <property type="entry name" value="nsLTP1"/>
    <property type="match status" value="1"/>
</dbReference>
<keyword evidence="4" id="KW-0446">Lipid-binding</keyword>
<dbReference type="SUPFAM" id="SSF47699">
    <property type="entry name" value="Bifunctional inhibitor/lipid-transfer protein/seed storage 2S albumin"/>
    <property type="match status" value="1"/>
</dbReference>
<dbReference type="GO" id="GO:0008289">
    <property type="term" value="F:lipid binding"/>
    <property type="evidence" value="ECO:0007669"/>
    <property type="project" value="UniProtKB-KW"/>
</dbReference>
<dbReference type="GO" id="GO:0006869">
    <property type="term" value="P:lipid transport"/>
    <property type="evidence" value="ECO:0007669"/>
    <property type="project" value="InterPro"/>
</dbReference>
<evidence type="ECO:0000313" key="8">
    <source>
        <dbReference type="Proteomes" id="UP001157006"/>
    </source>
</evidence>
<dbReference type="Gene3D" id="1.10.110.10">
    <property type="entry name" value="Plant lipid-transfer and hydrophobic proteins"/>
    <property type="match status" value="1"/>
</dbReference>
<comment type="similarity">
    <text evidence="1 4">Belongs to the plant LTP family.</text>
</comment>
<sequence>MASLKLTCVVALALLCMVVITAPMAVTSTSCIKVSAYLTPCLSYLKGGSGPSKLCCYGAKKLNGTAGTTADRQATCKCLKSAAGFVSGLNDTNAGTLSAKCGLNLPYKFGPDTDCSGYVL</sequence>
<dbReference type="EMBL" id="CATIWC010001949">
    <property type="protein sequence ID" value="CAI8584553.1"/>
    <property type="molecule type" value="Genomic_DNA"/>
</dbReference>